<evidence type="ECO:0000256" key="24">
    <source>
        <dbReference type="SAM" id="MobiDB-lite"/>
    </source>
</evidence>
<evidence type="ECO:0000256" key="5">
    <source>
        <dbReference type="ARBA" id="ARBA00022490"/>
    </source>
</evidence>
<evidence type="ECO:0000256" key="15">
    <source>
        <dbReference type="ARBA" id="ARBA00038456"/>
    </source>
</evidence>
<keyword evidence="6" id="KW-0053">Apoptosis</keyword>
<comment type="catalytic activity">
    <reaction evidence="23">
        <text>tetradecanoyl-CoA + H2O = tetradecanoate + CoA + H(+)</text>
        <dbReference type="Rhea" id="RHEA:40119"/>
        <dbReference type="ChEBI" id="CHEBI:15377"/>
        <dbReference type="ChEBI" id="CHEBI:15378"/>
        <dbReference type="ChEBI" id="CHEBI:30807"/>
        <dbReference type="ChEBI" id="CHEBI:57287"/>
        <dbReference type="ChEBI" id="CHEBI:57385"/>
    </reaction>
    <physiologicalReaction direction="left-to-right" evidence="23">
        <dbReference type="Rhea" id="RHEA:40120"/>
    </physiologicalReaction>
</comment>
<evidence type="ECO:0000256" key="21">
    <source>
        <dbReference type="ARBA" id="ARBA00047969"/>
    </source>
</evidence>
<dbReference type="InterPro" id="IPR052365">
    <property type="entry name" value="THEM4/THEM5_acyl-CoA_thioest"/>
</dbReference>
<keyword evidence="10" id="KW-0443">Lipid metabolism</keyword>
<dbReference type="EC" id="3.1.2.2" evidence="16"/>
<evidence type="ECO:0000256" key="12">
    <source>
        <dbReference type="ARBA" id="ARBA00023273"/>
    </source>
</evidence>
<keyword evidence="27" id="KW-1185">Reference proteome</keyword>
<evidence type="ECO:0000256" key="11">
    <source>
        <dbReference type="ARBA" id="ARBA00023136"/>
    </source>
</evidence>
<dbReference type="Gene3D" id="3.10.129.10">
    <property type="entry name" value="Hotdog Thioesterase"/>
    <property type="match status" value="1"/>
</dbReference>
<gene>
    <name evidence="26" type="ORF">SAMN05216207_1001102</name>
</gene>
<dbReference type="SUPFAM" id="SSF54637">
    <property type="entry name" value="Thioesterase/thiol ester dehydrase-isomerase"/>
    <property type="match status" value="1"/>
</dbReference>
<keyword evidence="4" id="KW-1003">Cell membrane</keyword>
<dbReference type="AlphaFoldDB" id="A0A1I4RXA0"/>
<dbReference type="PANTHER" id="PTHR12418">
    <property type="entry name" value="ACYL-COENZYME A THIOESTERASE THEM4"/>
    <property type="match status" value="1"/>
</dbReference>
<dbReference type="Proteomes" id="UP000199614">
    <property type="component" value="Unassembled WGS sequence"/>
</dbReference>
<evidence type="ECO:0000259" key="25">
    <source>
        <dbReference type="Pfam" id="PF03061"/>
    </source>
</evidence>
<keyword evidence="9" id="KW-0809">Transit peptide</keyword>
<dbReference type="Pfam" id="PF03061">
    <property type="entry name" value="4HBT"/>
    <property type="match status" value="1"/>
</dbReference>
<feature type="domain" description="Thioesterase" evidence="25">
    <location>
        <begin position="65"/>
        <end position="129"/>
    </location>
</feature>
<dbReference type="GO" id="GO:0016787">
    <property type="term" value="F:hydrolase activity"/>
    <property type="evidence" value="ECO:0007669"/>
    <property type="project" value="UniProtKB-KW"/>
</dbReference>
<feature type="region of interest" description="Disordered" evidence="24">
    <location>
        <begin position="176"/>
        <end position="197"/>
    </location>
</feature>
<evidence type="ECO:0000256" key="19">
    <source>
        <dbReference type="ARBA" id="ARBA00047588"/>
    </source>
</evidence>
<keyword evidence="12" id="KW-0966">Cell projection</keyword>
<feature type="compositionally biased region" description="Basic and acidic residues" evidence="24">
    <location>
        <begin position="187"/>
        <end position="197"/>
    </location>
</feature>
<dbReference type="InterPro" id="IPR029069">
    <property type="entry name" value="HotDog_dom_sf"/>
</dbReference>
<comment type="catalytic activity">
    <reaction evidence="22">
        <text>dodecanoyl-CoA + H2O = dodecanoate + CoA + H(+)</text>
        <dbReference type="Rhea" id="RHEA:30135"/>
        <dbReference type="ChEBI" id="CHEBI:15377"/>
        <dbReference type="ChEBI" id="CHEBI:15378"/>
        <dbReference type="ChEBI" id="CHEBI:18262"/>
        <dbReference type="ChEBI" id="CHEBI:57287"/>
        <dbReference type="ChEBI" id="CHEBI:57375"/>
    </reaction>
    <physiologicalReaction direction="left-to-right" evidence="22">
        <dbReference type="Rhea" id="RHEA:30136"/>
    </physiologicalReaction>
</comment>
<evidence type="ECO:0000256" key="2">
    <source>
        <dbReference type="ARBA" id="ARBA00004496"/>
    </source>
</evidence>
<sequence length="197" mass="20986">MTGVAETDGPTGATPLPRHHENCFACGDRPGGLRLRFADPGPDADGRPCVIGAFTVDAPHQGAPGLAHGGTLAAAMDELFGALQHHLDEVYVTGELSTRFHAPVPLGETLHLSAVIEEVDGRKLRVRGTGRLRTPDGPRAVSATALFLAVPMTHFVTHAPEGTEFRGRPLSVLGHSRERRARFVRSPGEDPQDRTEG</sequence>
<evidence type="ECO:0000256" key="14">
    <source>
        <dbReference type="ARBA" id="ARBA00037002"/>
    </source>
</evidence>
<evidence type="ECO:0000313" key="27">
    <source>
        <dbReference type="Proteomes" id="UP000199614"/>
    </source>
</evidence>
<dbReference type="CDD" id="cd03440">
    <property type="entry name" value="hot_dog"/>
    <property type="match status" value="1"/>
</dbReference>
<comment type="catalytic activity">
    <reaction evidence="21">
        <text>decanoyl-CoA + H2O = decanoate + CoA + H(+)</text>
        <dbReference type="Rhea" id="RHEA:40059"/>
        <dbReference type="ChEBI" id="CHEBI:15377"/>
        <dbReference type="ChEBI" id="CHEBI:15378"/>
        <dbReference type="ChEBI" id="CHEBI:27689"/>
        <dbReference type="ChEBI" id="CHEBI:57287"/>
        <dbReference type="ChEBI" id="CHEBI:61430"/>
    </reaction>
    <physiologicalReaction direction="left-to-right" evidence="21">
        <dbReference type="Rhea" id="RHEA:40060"/>
    </physiologicalReaction>
</comment>
<keyword evidence="8" id="KW-0276">Fatty acid metabolism</keyword>
<comment type="subcellular location">
    <subcellularLocation>
        <location evidence="3">Cell projection</location>
        <location evidence="3">Ruffle membrane</location>
    </subcellularLocation>
    <subcellularLocation>
        <location evidence="2">Cytoplasm</location>
    </subcellularLocation>
    <subcellularLocation>
        <location evidence="1">Membrane</location>
        <topology evidence="1">Peripheral membrane protein</topology>
    </subcellularLocation>
</comment>
<evidence type="ECO:0000256" key="20">
    <source>
        <dbReference type="ARBA" id="ARBA00047734"/>
    </source>
</evidence>
<dbReference type="GO" id="GO:0016020">
    <property type="term" value="C:membrane"/>
    <property type="evidence" value="ECO:0007669"/>
    <property type="project" value="UniProtKB-SubCell"/>
</dbReference>
<evidence type="ECO:0000256" key="23">
    <source>
        <dbReference type="ARBA" id="ARBA00048180"/>
    </source>
</evidence>
<evidence type="ECO:0000313" key="26">
    <source>
        <dbReference type="EMBL" id="SFM56640.1"/>
    </source>
</evidence>
<keyword evidence="5" id="KW-0963">Cytoplasm</keyword>
<evidence type="ECO:0000256" key="1">
    <source>
        <dbReference type="ARBA" id="ARBA00004170"/>
    </source>
</evidence>
<comment type="catalytic activity">
    <reaction evidence="19">
        <text>octanoyl-CoA + H2O = octanoate + CoA + H(+)</text>
        <dbReference type="Rhea" id="RHEA:30143"/>
        <dbReference type="ChEBI" id="CHEBI:15377"/>
        <dbReference type="ChEBI" id="CHEBI:15378"/>
        <dbReference type="ChEBI" id="CHEBI:25646"/>
        <dbReference type="ChEBI" id="CHEBI:57287"/>
        <dbReference type="ChEBI" id="CHEBI:57386"/>
    </reaction>
    <physiologicalReaction direction="left-to-right" evidence="19">
        <dbReference type="Rhea" id="RHEA:30144"/>
    </physiologicalReaction>
</comment>
<evidence type="ECO:0000256" key="18">
    <source>
        <dbReference type="ARBA" id="ARBA00043210"/>
    </source>
</evidence>
<keyword evidence="11" id="KW-0472">Membrane</keyword>
<reference evidence="26 27" key="1">
    <citation type="submission" date="2016-10" db="EMBL/GenBank/DDBJ databases">
        <authorList>
            <person name="de Groot N.N."/>
        </authorList>
    </citation>
    <scope>NUCLEOTIDE SEQUENCE [LARGE SCALE GENOMIC DNA]</scope>
    <source>
        <strain evidence="26 27">CGMCC 4.1877</strain>
    </source>
</reference>
<dbReference type="PANTHER" id="PTHR12418:SF19">
    <property type="entry name" value="ACYL-COENZYME A THIOESTERASE THEM4"/>
    <property type="match status" value="1"/>
</dbReference>
<comment type="similarity">
    <text evidence="15">Belongs to the THEM4/THEM5 thioesterase family.</text>
</comment>
<dbReference type="GO" id="GO:0006631">
    <property type="term" value="P:fatty acid metabolic process"/>
    <property type="evidence" value="ECO:0007669"/>
    <property type="project" value="UniProtKB-KW"/>
</dbReference>
<dbReference type="GO" id="GO:0005737">
    <property type="term" value="C:cytoplasm"/>
    <property type="evidence" value="ECO:0007669"/>
    <property type="project" value="UniProtKB-SubCell"/>
</dbReference>
<accession>A0A1I4RXA0</accession>
<evidence type="ECO:0000256" key="7">
    <source>
        <dbReference type="ARBA" id="ARBA00022801"/>
    </source>
</evidence>
<evidence type="ECO:0000256" key="4">
    <source>
        <dbReference type="ARBA" id="ARBA00022475"/>
    </source>
</evidence>
<evidence type="ECO:0000256" key="6">
    <source>
        <dbReference type="ARBA" id="ARBA00022703"/>
    </source>
</evidence>
<proteinExistence type="inferred from homology"/>
<evidence type="ECO:0000256" key="8">
    <source>
        <dbReference type="ARBA" id="ARBA00022832"/>
    </source>
</evidence>
<evidence type="ECO:0000256" key="3">
    <source>
        <dbReference type="ARBA" id="ARBA00004632"/>
    </source>
</evidence>
<comment type="catalytic activity">
    <reaction evidence="20">
        <text>hexadecanoyl-CoA + H2O = hexadecanoate + CoA + H(+)</text>
        <dbReference type="Rhea" id="RHEA:16645"/>
        <dbReference type="ChEBI" id="CHEBI:7896"/>
        <dbReference type="ChEBI" id="CHEBI:15377"/>
        <dbReference type="ChEBI" id="CHEBI:15378"/>
        <dbReference type="ChEBI" id="CHEBI:57287"/>
        <dbReference type="ChEBI" id="CHEBI:57379"/>
        <dbReference type="EC" id="3.1.2.2"/>
    </reaction>
    <physiologicalReaction direction="left-to-right" evidence="20">
        <dbReference type="Rhea" id="RHEA:16646"/>
    </physiologicalReaction>
</comment>
<dbReference type="EMBL" id="FOUY01000001">
    <property type="protein sequence ID" value="SFM56640.1"/>
    <property type="molecule type" value="Genomic_DNA"/>
</dbReference>
<evidence type="ECO:0000256" key="17">
    <source>
        <dbReference type="ARBA" id="ARBA00040123"/>
    </source>
</evidence>
<comment type="catalytic activity">
    <reaction evidence="13">
        <text>(5Z,8Z,11Z,14Z)-eicosatetraenoyl-CoA + H2O = (5Z,8Z,11Z,14Z)-eicosatetraenoate + CoA + H(+)</text>
        <dbReference type="Rhea" id="RHEA:40151"/>
        <dbReference type="ChEBI" id="CHEBI:15377"/>
        <dbReference type="ChEBI" id="CHEBI:15378"/>
        <dbReference type="ChEBI" id="CHEBI:32395"/>
        <dbReference type="ChEBI" id="CHEBI:57287"/>
        <dbReference type="ChEBI" id="CHEBI:57368"/>
    </reaction>
    <physiologicalReaction direction="left-to-right" evidence="13">
        <dbReference type="Rhea" id="RHEA:40152"/>
    </physiologicalReaction>
</comment>
<evidence type="ECO:0000256" key="10">
    <source>
        <dbReference type="ARBA" id="ARBA00023098"/>
    </source>
</evidence>
<dbReference type="RefSeq" id="WP_218162608.1">
    <property type="nucleotide sequence ID" value="NZ_FOUY01000001.1"/>
</dbReference>
<name>A0A1I4RXA0_PSUAM</name>
<keyword evidence="7" id="KW-0378">Hydrolase</keyword>
<dbReference type="InterPro" id="IPR006683">
    <property type="entry name" value="Thioestr_dom"/>
</dbReference>
<protein>
    <recommendedName>
        <fullName evidence="17">Acyl-coenzyme A thioesterase THEM4</fullName>
        <ecNumber evidence="16">3.1.2.2</ecNumber>
    </recommendedName>
    <alternativeName>
        <fullName evidence="18">Thioesterase superfamily member 4</fullName>
    </alternativeName>
</protein>
<comment type="catalytic activity">
    <reaction evidence="14">
        <text>(9Z)-octadecenoyl-CoA + H2O = (9Z)-octadecenoate + CoA + H(+)</text>
        <dbReference type="Rhea" id="RHEA:40139"/>
        <dbReference type="ChEBI" id="CHEBI:15377"/>
        <dbReference type="ChEBI" id="CHEBI:15378"/>
        <dbReference type="ChEBI" id="CHEBI:30823"/>
        <dbReference type="ChEBI" id="CHEBI:57287"/>
        <dbReference type="ChEBI" id="CHEBI:57387"/>
    </reaction>
    <physiologicalReaction direction="left-to-right" evidence="14">
        <dbReference type="Rhea" id="RHEA:40140"/>
    </physiologicalReaction>
</comment>
<evidence type="ECO:0000256" key="13">
    <source>
        <dbReference type="ARBA" id="ARBA00035852"/>
    </source>
</evidence>
<evidence type="ECO:0000256" key="9">
    <source>
        <dbReference type="ARBA" id="ARBA00022946"/>
    </source>
</evidence>
<organism evidence="26 27">
    <name type="scientific">Pseudonocardia ammonioxydans</name>
    <dbReference type="NCBI Taxonomy" id="260086"/>
    <lineage>
        <taxon>Bacteria</taxon>
        <taxon>Bacillati</taxon>
        <taxon>Actinomycetota</taxon>
        <taxon>Actinomycetes</taxon>
        <taxon>Pseudonocardiales</taxon>
        <taxon>Pseudonocardiaceae</taxon>
        <taxon>Pseudonocardia</taxon>
    </lineage>
</organism>
<evidence type="ECO:0000256" key="22">
    <source>
        <dbReference type="ARBA" id="ARBA00048074"/>
    </source>
</evidence>
<evidence type="ECO:0000256" key="16">
    <source>
        <dbReference type="ARBA" id="ARBA00038848"/>
    </source>
</evidence>
<dbReference type="STRING" id="260086.SAMN05216207_1001102"/>